<dbReference type="Pfam" id="PF00149">
    <property type="entry name" value="Metallophos"/>
    <property type="match status" value="1"/>
</dbReference>
<reference evidence="6 7" key="1">
    <citation type="submission" date="2018-07" db="EMBL/GenBank/DDBJ databases">
        <title>The complete nuclear genome of the prasinophyte Chloropicon primus (CCMP1205).</title>
        <authorList>
            <person name="Pombert J.-F."/>
            <person name="Otis C."/>
            <person name="Turmel M."/>
            <person name="Lemieux C."/>
        </authorList>
    </citation>
    <scope>NUCLEOTIDE SEQUENCE [LARGE SCALE GENOMIC DNA]</scope>
    <source>
        <strain evidence="6 7">CCMP1205</strain>
    </source>
</reference>
<dbReference type="PIRSF" id="PIRSF033096">
    <property type="entry name" value="PPPtase_5"/>
    <property type="match status" value="1"/>
</dbReference>
<evidence type="ECO:0000256" key="4">
    <source>
        <dbReference type="PIRSR" id="PIRSR033096-1"/>
    </source>
</evidence>
<keyword evidence="2" id="KW-0479">Metal-binding</keyword>
<evidence type="ECO:0000256" key="1">
    <source>
        <dbReference type="ARBA" id="ARBA00001936"/>
    </source>
</evidence>
<dbReference type="SUPFAM" id="SSF56300">
    <property type="entry name" value="Metallo-dependent phosphatases"/>
    <property type="match status" value="1"/>
</dbReference>
<accession>A0A5B8MW53</accession>
<dbReference type="Proteomes" id="UP000316726">
    <property type="component" value="Chromosome 11"/>
</dbReference>
<name>A0A5B8MW53_9CHLO</name>
<dbReference type="GO" id="GO:0016787">
    <property type="term" value="F:hydrolase activity"/>
    <property type="evidence" value="ECO:0007669"/>
    <property type="project" value="InterPro"/>
</dbReference>
<protein>
    <submittedName>
        <fullName evidence="6">Serine/threonine protein phosphatase</fullName>
    </submittedName>
</protein>
<dbReference type="InterPro" id="IPR004843">
    <property type="entry name" value="Calcineurin-like_PHP"/>
</dbReference>
<dbReference type="SMART" id="SM00156">
    <property type="entry name" value="PP2Ac"/>
    <property type="match status" value="1"/>
</dbReference>
<dbReference type="InterPro" id="IPR006186">
    <property type="entry name" value="Ser/Thr-sp_prot-phosphatase"/>
</dbReference>
<dbReference type="EMBL" id="CP031044">
    <property type="protein sequence ID" value="QDZ23700.1"/>
    <property type="molecule type" value="Genomic_DNA"/>
</dbReference>
<dbReference type="GO" id="GO:0046872">
    <property type="term" value="F:metal ion binding"/>
    <property type="evidence" value="ECO:0007669"/>
    <property type="project" value="UniProtKB-KW"/>
</dbReference>
<evidence type="ECO:0000313" key="7">
    <source>
        <dbReference type="Proteomes" id="UP000316726"/>
    </source>
</evidence>
<dbReference type="InterPro" id="IPR051134">
    <property type="entry name" value="PPP_phosphatase"/>
</dbReference>
<feature type="active site" description="Proton donor/acceptor" evidence="4">
    <location>
        <position position="139"/>
    </location>
</feature>
<gene>
    <name evidence="6" type="ORF">A3770_11p62180</name>
</gene>
<sequence>MTLTIKSYGDEVTPEWVEAMMEVLEKATWRQECSLEDVFPTRLLSKLLKDCQALLRKEPTVVDIEVPKDGKINIVGDTHGQFHDVLTLLGSAGRPSEKNLFLFNGDFVDRGYWGVEVLSTLLSWKLCYPDSVFLTRGNHESSSCTQAYGFYKELGLKYPDSNWERVYKLCEGVFANLPLCAVIEDQVYVAHGGLFRDPAPSKGGKGHKAKKRKHWHKNKMKVGNMGQLRSASKGGFDPDNFVPSQLISTDVLWSDPQPDKGLAPNENRGIGLLFGPDVTEQFLKENKLKLIIRSHEGPDARMYREDMKTLIGGYSVDHEGKSGKLVTVFSAPDYPQFAEPDERTYNLAAYVVLRHPQIADPEFKQFSAVQRPQLSVFSAFAEDEDEE</sequence>
<dbReference type="OrthoDB" id="445564at2759"/>
<evidence type="ECO:0000256" key="3">
    <source>
        <dbReference type="ARBA" id="ARBA00023211"/>
    </source>
</evidence>
<comment type="cofactor">
    <cofactor evidence="1">
        <name>Mn(2+)</name>
        <dbReference type="ChEBI" id="CHEBI:29035"/>
    </cofactor>
</comment>
<dbReference type="PANTHER" id="PTHR45668:SF9">
    <property type="entry name" value="SERINE_THREONINE-PROTEIN PHOSPHATASE 7"/>
    <property type="match status" value="1"/>
</dbReference>
<evidence type="ECO:0000259" key="5">
    <source>
        <dbReference type="SMART" id="SM00156"/>
    </source>
</evidence>
<dbReference type="PRINTS" id="PR00114">
    <property type="entry name" value="STPHPHTASE"/>
</dbReference>
<evidence type="ECO:0000313" key="6">
    <source>
        <dbReference type="EMBL" id="QDZ23700.1"/>
    </source>
</evidence>
<dbReference type="PANTHER" id="PTHR45668">
    <property type="entry name" value="SERINE/THREONINE-PROTEIN PHOSPHATASE 5-RELATED"/>
    <property type="match status" value="1"/>
</dbReference>
<evidence type="ECO:0000256" key="2">
    <source>
        <dbReference type="ARBA" id="ARBA00022723"/>
    </source>
</evidence>
<feature type="domain" description="Serine/threonine specific protein phosphatases" evidence="5">
    <location>
        <begin position="39"/>
        <end position="370"/>
    </location>
</feature>
<organism evidence="6 7">
    <name type="scientific">Chloropicon primus</name>
    <dbReference type="NCBI Taxonomy" id="1764295"/>
    <lineage>
        <taxon>Eukaryota</taxon>
        <taxon>Viridiplantae</taxon>
        <taxon>Chlorophyta</taxon>
        <taxon>Chloropicophyceae</taxon>
        <taxon>Chloropicales</taxon>
        <taxon>Chloropicaceae</taxon>
        <taxon>Chloropicon</taxon>
    </lineage>
</organism>
<dbReference type="AlphaFoldDB" id="A0A5B8MW53"/>
<dbReference type="Gene3D" id="3.60.21.10">
    <property type="match status" value="1"/>
</dbReference>
<keyword evidence="3" id="KW-0464">Manganese</keyword>
<dbReference type="STRING" id="1764295.A0A5B8MW53"/>
<dbReference type="InterPro" id="IPR029052">
    <property type="entry name" value="Metallo-depent_PP-like"/>
</dbReference>
<proteinExistence type="predicted"/>
<keyword evidence="7" id="KW-1185">Reference proteome</keyword>